<sequence length="30" mass="3419">MLIAIFRGCSQHLLNFRQNCLGSTIGKSFY</sequence>
<organism evidence="1">
    <name type="scientific">Arundo donax</name>
    <name type="common">Giant reed</name>
    <name type="synonym">Donax arundinaceus</name>
    <dbReference type="NCBI Taxonomy" id="35708"/>
    <lineage>
        <taxon>Eukaryota</taxon>
        <taxon>Viridiplantae</taxon>
        <taxon>Streptophyta</taxon>
        <taxon>Embryophyta</taxon>
        <taxon>Tracheophyta</taxon>
        <taxon>Spermatophyta</taxon>
        <taxon>Magnoliopsida</taxon>
        <taxon>Liliopsida</taxon>
        <taxon>Poales</taxon>
        <taxon>Poaceae</taxon>
        <taxon>PACMAD clade</taxon>
        <taxon>Arundinoideae</taxon>
        <taxon>Arundineae</taxon>
        <taxon>Arundo</taxon>
    </lineage>
</organism>
<proteinExistence type="predicted"/>
<evidence type="ECO:0000313" key="1">
    <source>
        <dbReference type="EMBL" id="JAD42350.1"/>
    </source>
</evidence>
<protein>
    <submittedName>
        <fullName evidence="1">Uncharacterized protein</fullName>
    </submittedName>
</protein>
<name>A0A0A9A018_ARUDO</name>
<reference evidence="1" key="2">
    <citation type="journal article" date="2015" name="Data Brief">
        <title>Shoot transcriptome of the giant reed, Arundo donax.</title>
        <authorList>
            <person name="Barrero R.A."/>
            <person name="Guerrero F.D."/>
            <person name="Moolhuijzen P."/>
            <person name="Goolsby J.A."/>
            <person name="Tidwell J."/>
            <person name="Bellgard S.E."/>
            <person name="Bellgard M.I."/>
        </authorList>
    </citation>
    <scope>NUCLEOTIDE SEQUENCE</scope>
    <source>
        <tissue evidence="1">Shoot tissue taken approximately 20 cm above the soil surface</tissue>
    </source>
</reference>
<dbReference type="AlphaFoldDB" id="A0A0A9A018"/>
<dbReference type="EMBL" id="GBRH01255545">
    <property type="protein sequence ID" value="JAD42350.1"/>
    <property type="molecule type" value="Transcribed_RNA"/>
</dbReference>
<accession>A0A0A9A018</accession>
<reference evidence="1" key="1">
    <citation type="submission" date="2014-09" db="EMBL/GenBank/DDBJ databases">
        <authorList>
            <person name="Magalhaes I.L.F."/>
            <person name="Oliveira U."/>
            <person name="Santos F.R."/>
            <person name="Vidigal T.H.D.A."/>
            <person name="Brescovit A.D."/>
            <person name="Santos A.J."/>
        </authorList>
    </citation>
    <scope>NUCLEOTIDE SEQUENCE</scope>
    <source>
        <tissue evidence="1">Shoot tissue taken approximately 20 cm above the soil surface</tissue>
    </source>
</reference>